<evidence type="ECO:0000256" key="6">
    <source>
        <dbReference type="ARBA" id="ARBA00022847"/>
    </source>
</evidence>
<feature type="transmembrane region" description="Helical" evidence="14">
    <location>
        <begin position="275"/>
        <end position="301"/>
    </location>
</feature>
<keyword evidence="5 14" id="KW-0812">Transmembrane</keyword>
<evidence type="ECO:0000256" key="12">
    <source>
        <dbReference type="ARBA" id="ARBA00033708"/>
    </source>
</evidence>
<dbReference type="OrthoDB" id="9779at2157"/>
<keyword evidence="9" id="KW-0406">Ion transport</keyword>
<evidence type="ECO:0000256" key="13">
    <source>
        <dbReference type="RuleBase" id="RU362091"/>
    </source>
</evidence>
<feature type="transmembrane region" description="Helical" evidence="14">
    <location>
        <begin position="425"/>
        <end position="444"/>
    </location>
</feature>
<feature type="transmembrane region" description="Helical" evidence="14">
    <location>
        <begin position="192"/>
        <end position="214"/>
    </location>
</feature>
<evidence type="ECO:0000256" key="7">
    <source>
        <dbReference type="ARBA" id="ARBA00022989"/>
    </source>
</evidence>
<evidence type="ECO:0000256" key="3">
    <source>
        <dbReference type="ARBA" id="ARBA00022448"/>
    </source>
</evidence>
<feature type="transmembrane region" description="Helical" evidence="14">
    <location>
        <begin position="74"/>
        <end position="92"/>
    </location>
</feature>
<keyword evidence="3" id="KW-0813">Transport</keyword>
<feature type="transmembrane region" description="Helical" evidence="14">
    <location>
        <begin position="399"/>
        <end position="418"/>
    </location>
</feature>
<evidence type="ECO:0000256" key="5">
    <source>
        <dbReference type="ARBA" id="ARBA00022692"/>
    </source>
</evidence>
<reference evidence="16" key="1">
    <citation type="submission" date="2017-01" db="EMBL/GenBank/DDBJ databases">
        <authorList>
            <person name="Varghese N."/>
            <person name="Submissions S."/>
        </authorList>
    </citation>
    <scope>NUCLEOTIDE SEQUENCE [LARGE SCALE GENOMIC DNA]</scope>
    <source>
        <strain evidence="16">type strain: HArc-</strain>
    </source>
</reference>
<keyword evidence="6" id="KW-0769">Symport</keyword>
<dbReference type="Gene3D" id="1.20.1730.10">
    <property type="entry name" value="Sodium/glucose cotransporter"/>
    <property type="match status" value="1"/>
</dbReference>
<keyword evidence="10 14" id="KW-0472">Membrane</keyword>
<dbReference type="InterPro" id="IPR050277">
    <property type="entry name" value="Sodium:Solute_Symporter"/>
</dbReference>
<dbReference type="STRING" id="308853.SAMN05421752_104155"/>
<sequence length="490" mass="52049">MSTLQLTFGAYLLVLLAIGLYFYFNTETQRLSEYLLADRDVGTWPIAISEVSSVASGWTFFAWVGVGFTTGLSGLWFSVTMIFIIVFMYRYAGSRFRRQSESLGSITIADHLSLAVDDERLSFYIRAVATVSILVFMGAYIGAQIIAVGEAMDTGIGIDYFAAVAVGGIVVGLYTTLGGFNASIWTDVFQGILIFVAAVTLPVLMIMEVGGWSAFLTEAAAIEDAALLDLNAGLAGQAMVIATLAWVTFAFGTIGQPHSLMRFQAIRSERHLSGAAVIAVAFQSLRLTVPLLIGIAGRVIYGSVDDPESVAMMAIVDFFPAIIAGILLAAIISAILSTSDSMLIVASSDLTRFYEARINPEASDTELILLGRGAIGVLSIGGIALAFLRPGTIFDIIEFAYVGLGATFGLPLLFLLFWERTTGEAVLAGIVTGLLASIGNLYLVPDLFPILVWPLCLLVIVGVTFATAENGSGVADIPNPTSRSADPADD</sequence>
<evidence type="ECO:0000256" key="10">
    <source>
        <dbReference type="ARBA" id="ARBA00023136"/>
    </source>
</evidence>
<evidence type="ECO:0000256" key="8">
    <source>
        <dbReference type="ARBA" id="ARBA00023053"/>
    </source>
</evidence>
<gene>
    <name evidence="15" type="ORF">SAMN05421752_104155</name>
</gene>
<dbReference type="PROSITE" id="PS00456">
    <property type="entry name" value="NA_SOLUT_SYMP_1"/>
    <property type="match status" value="1"/>
</dbReference>
<feature type="transmembrane region" description="Helical" evidence="14">
    <location>
        <begin position="160"/>
        <end position="180"/>
    </location>
</feature>
<dbReference type="Proteomes" id="UP000185936">
    <property type="component" value="Unassembled WGS sequence"/>
</dbReference>
<feature type="transmembrane region" description="Helical" evidence="14">
    <location>
        <begin position="321"/>
        <end position="346"/>
    </location>
</feature>
<dbReference type="GO" id="GO:0005298">
    <property type="term" value="F:proline:sodium symporter activity"/>
    <property type="evidence" value="ECO:0007669"/>
    <property type="project" value="InterPro"/>
</dbReference>
<dbReference type="GO" id="GO:0005886">
    <property type="term" value="C:plasma membrane"/>
    <property type="evidence" value="ECO:0007669"/>
    <property type="project" value="UniProtKB-SubCell"/>
</dbReference>
<evidence type="ECO:0000313" key="15">
    <source>
        <dbReference type="EMBL" id="SIR88104.1"/>
    </source>
</evidence>
<dbReference type="CDD" id="cd11475">
    <property type="entry name" value="SLC5sbd_PutP"/>
    <property type="match status" value="1"/>
</dbReference>
<dbReference type="EMBL" id="FTNR01000004">
    <property type="protein sequence ID" value="SIR88104.1"/>
    <property type="molecule type" value="Genomic_DNA"/>
</dbReference>
<keyword evidence="4" id="KW-1003">Cell membrane</keyword>
<feature type="transmembrane region" description="Helical" evidence="14">
    <location>
        <begin position="123"/>
        <end position="148"/>
    </location>
</feature>
<feature type="transmembrane region" description="Helical" evidence="14">
    <location>
        <begin position="6"/>
        <end position="24"/>
    </location>
</feature>
<dbReference type="InterPro" id="IPR018212">
    <property type="entry name" value="Na/solute_symporter_CS"/>
</dbReference>
<name>A0A1N7EJ81_9EURY</name>
<keyword evidence="11" id="KW-0739">Sodium transport</keyword>
<evidence type="ECO:0000313" key="16">
    <source>
        <dbReference type="Proteomes" id="UP000185936"/>
    </source>
</evidence>
<proteinExistence type="inferred from homology"/>
<evidence type="ECO:0000256" key="2">
    <source>
        <dbReference type="ARBA" id="ARBA00006434"/>
    </source>
</evidence>
<dbReference type="PANTHER" id="PTHR48086:SF3">
    <property type="entry name" value="SODIUM_PROLINE SYMPORTER"/>
    <property type="match status" value="1"/>
</dbReference>
<dbReference type="NCBIfam" id="TIGR00813">
    <property type="entry name" value="sss"/>
    <property type="match status" value="1"/>
</dbReference>
<dbReference type="InterPro" id="IPR001734">
    <property type="entry name" value="Na/solute_symporter"/>
</dbReference>
<dbReference type="RefSeq" id="WP_076608566.1">
    <property type="nucleotide sequence ID" value="NZ_FTNR01000004.1"/>
</dbReference>
<comment type="catalytic activity">
    <reaction evidence="12">
        <text>L-proline(in) + Na(+)(in) = L-proline(out) + Na(+)(out)</text>
        <dbReference type="Rhea" id="RHEA:28967"/>
        <dbReference type="ChEBI" id="CHEBI:29101"/>
        <dbReference type="ChEBI" id="CHEBI:60039"/>
    </reaction>
</comment>
<evidence type="ECO:0000256" key="1">
    <source>
        <dbReference type="ARBA" id="ARBA00004651"/>
    </source>
</evidence>
<dbReference type="GO" id="GO:0015824">
    <property type="term" value="P:proline transport"/>
    <property type="evidence" value="ECO:0007669"/>
    <property type="project" value="InterPro"/>
</dbReference>
<evidence type="ECO:0000256" key="14">
    <source>
        <dbReference type="SAM" id="Phobius"/>
    </source>
</evidence>
<feature type="transmembrane region" description="Helical" evidence="14">
    <location>
        <begin position="450"/>
        <end position="468"/>
    </location>
</feature>
<dbReference type="InterPro" id="IPR038377">
    <property type="entry name" value="Na/Glc_symporter_sf"/>
</dbReference>
<evidence type="ECO:0000256" key="4">
    <source>
        <dbReference type="ARBA" id="ARBA00022475"/>
    </source>
</evidence>
<evidence type="ECO:0000256" key="11">
    <source>
        <dbReference type="ARBA" id="ARBA00023201"/>
    </source>
</evidence>
<dbReference type="Pfam" id="PF00474">
    <property type="entry name" value="SSF"/>
    <property type="match status" value="1"/>
</dbReference>
<comment type="subcellular location">
    <subcellularLocation>
        <location evidence="1">Cell membrane</location>
        <topology evidence="1">Multi-pass membrane protein</topology>
    </subcellularLocation>
</comment>
<dbReference type="GO" id="GO:0031402">
    <property type="term" value="F:sodium ion binding"/>
    <property type="evidence" value="ECO:0007669"/>
    <property type="project" value="InterPro"/>
</dbReference>
<feature type="transmembrane region" description="Helical" evidence="14">
    <location>
        <begin position="234"/>
        <end position="254"/>
    </location>
</feature>
<dbReference type="PANTHER" id="PTHR48086">
    <property type="entry name" value="SODIUM/PROLINE SYMPORTER-RELATED"/>
    <property type="match status" value="1"/>
</dbReference>
<dbReference type="PROSITE" id="PS50283">
    <property type="entry name" value="NA_SOLUT_SYMP_3"/>
    <property type="match status" value="1"/>
</dbReference>
<keyword evidence="16" id="KW-1185">Reference proteome</keyword>
<accession>A0A1N7EJ81</accession>
<keyword evidence="7 14" id="KW-1133">Transmembrane helix</keyword>
<feature type="transmembrane region" description="Helical" evidence="14">
    <location>
        <begin position="367"/>
        <end position="387"/>
    </location>
</feature>
<keyword evidence="8" id="KW-0915">Sodium</keyword>
<organism evidence="15 16">
    <name type="scientific">Natronorubrum thiooxidans</name>
    <dbReference type="NCBI Taxonomy" id="308853"/>
    <lineage>
        <taxon>Archaea</taxon>
        <taxon>Methanobacteriati</taxon>
        <taxon>Methanobacteriota</taxon>
        <taxon>Stenosarchaea group</taxon>
        <taxon>Halobacteria</taxon>
        <taxon>Halobacteriales</taxon>
        <taxon>Natrialbaceae</taxon>
        <taxon>Natronorubrum</taxon>
    </lineage>
</organism>
<dbReference type="AlphaFoldDB" id="A0A1N7EJ81"/>
<protein>
    <submittedName>
        <fullName evidence="15">Sodium/proline symporter</fullName>
    </submittedName>
</protein>
<evidence type="ECO:0000256" key="9">
    <source>
        <dbReference type="ARBA" id="ARBA00023065"/>
    </source>
</evidence>
<dbReference type="InterPro" id="IPR011851">
    <property type="entry name" value="Na/Pro_symporter"/>
</dbReference>
<comment type="similarity">
    <text evidence="2 13">Belongs to the sodium:solute symporter (SSF) (TC 2.A.21) family.</text>
</comment>